<dbReference type="Proteomes" id="UP000018716">
    <property type="component" value="Unassembled WGS sequence"/>
</dbReference>
<name>V8BIG5_STRPA</name>
<dbReference type="RefSeq" id="WP_023918225.1">
    <property type="nucleotide sequence ID" value="NZ_KI669401.1"/>
</dbReference>
<proteinExistence type="predicted"/>
<organism evidence="1 2">
    <name type="scientific">Streptococcus parasanguinis CC87K</name>
    <dbReference type="NCBI Taxonomy" id="1073372"/>
    <lineage>
        <taxon>Bacteria</taxon>
        <taxon>Bacillati</taxon>
        <taxon>Bacillota</taxon>
        <taxon>Bacilli</taxon>
        <taxon>Lactobacillales</taxon>
        <taxon>Streptococcaceae</taxon>
        <taxon>Streptococcus</taxon>
    </lineage>
</organism>
<keyword evidence="2" id="KW-1185">Reference proteome</keyword>
<dbReference type="HOGENOM" id="CLU_847087_0_0_9"/>
<dbReference type="AlphaFoldDB" id="V8BIG5"/>
<accession>V8BIG5</accession>
<dbReference type="PATRIC" id="fig|1073372.3.peg.636"/>
<gene>
    <name evidence="1" type="ORF">HMPREF1195_00624</name>
</gene>
<protein>
    <submittedName>
        <fullName evidence="1">Uncharacterized protein</fullName>
    </submittedName>
</protein>
<reference evidence="1 2" key="1">
    <citation type="submission" date="2013-10" db="EMBL/GenBank/DDBJ databases">
        <title>The Genome Sequence of Streptococcus parasanguinis CC87K.</title>
        <authorList>
            <consortium name="The Broad Institute Genomics Platform"/>
            <person name="Earl A."/>
            <person name="Allen-Vercoe E."/>
            <person name="Daigneault M."/>
            <person name="Young S.K."/>
            <person name="Zeng Q."/>
            <person name="Gargeya S."/>
            <person name="Fitzgerald M."/>
            <person name="Abouelleil A."/>
            <person name="Alvarado L."/>
            <person name="Chapman S.B."/>
            <person name="Gainer-Dewar J."/>
            <person name="Goldberg J."/>
            <person name="Griggs A."/>
            <person name="Gujja S."/>
            <person name="Hansen M."/>
            <person name="Howarth C."/>
            <person name="Imamovic A."/>
            <person name="Ireland A."/>
            <person name="Larimer J."/>
            <person name="McCowan C."/>
            <person name="Murphy C."/>
            <person name="Pearson M."/>
            <person name="Poon T.W."/>
            <person name="Priest M."/>
            <person name="Roberts A."/>
            <person name="Saif S."/>
            <person name="Shea T."/>
            <person name="Sykes S."/>
            <person name="Wortman J."/>
            <person name="Nusbaum C."/>
            <person name="Birren B."/>
        </authorList>
    </citation>
    <scope>NUCLEOTIDE SEQUENCE [LARGE SCALE GENOMIC DNA]</scope>
    <source>
        <strain evidence="1 2">CC87K</strain>
    </source>
</reference>
<dbReference type="EMBL" id="AZJD01000001">
    <property type="protein sequence ID" value="ETD14301.1"/>
    <property type="molecule type" value="Genomic_DNA"/>
</dbReference>
<dbReference type="OrthoDB" id="10021006at2"/>
<evidence type="ECO:0000313" key="1">
    <source>
        <dbReference type="EMBL" id="ETD14301.1"/>
    </source>
</evidence>
<evidence type="ECO:0000313" key="2">
    <source>
        <dbReference type="Proteomes" id="UP000018716"/>
    </source>
</evidence>
<sequence>MNLKDKYNHIFKISDPDYNKAKYYYDTYLKIFDEILKDNKSFNENLRFEIECSNPWKTAGYTKDKYYFNSLAQSDCNILGELLIENIEELLEKDSNSKEIIQSRFKDYEQAFDGNFINPKVIILGINPKMSVKHPPYGLDASVYKRPFDNTRSILKNDYYFGSQGLFYANMKDHNDLRNSHYNMIFNKDEVTPVALWEFFPYASENETEWQKGYKMTKALKDYFQLKKILPSQIWMVCLLTYVIRNSTKLRIFLRKNNRHFREEFLNNYFELLGLKYNDHIDVLTKRSSASKYLSRGNIKPFYDEKLRIEINSNEEFFEDLWGIPRDN</sequence>
<comment type="caution">
    <text evidence="1">The sequence shown here is derived from an EMBL/GenBank/DDBJ whole genome shotgun (WGS) entry which is preliminary data.</text>
</comment>